<sequence>MHVWQLERVASGDARCLFLEEQLRCLGQPKHRWREETLQCCLLWNTVSPRGYRLIYQSGLLSLPSCSTLKRHVDAVGNSSALNREPPSPTGETLPNMGDIDDIHELPDVVDVHLVENRTEEGSSERADSVNCSVASSQAKEIEFSRYFTFAPQKIWKQLHALLLLFFSSHVRHMDTMVTGVSKETPVTSSVANATELK</sequence>
<dbReference type="AlphaFoldDB" id="A0A9J6DPM0"/>
<reference evidence="1" key="1">
    <citation type="journal article" date="2020" name="Cell">
        <title>Large-Scale Comparative Analyses of Tick Genomes Elucidate Their Genetic Diversity and Vector Capacities.</title>
        <authorList>
            <consortium name="Tick Genome and Microbiome Consortium (TIGMIC)"/>
            <person name="Jia N."/>
            <person name="Wang J."/>
            <person name="Shi W."/>
            <person name="Du L."/>
            <person name="Sun Y."/>
            <person name="Zhan W."/>
            <person name="Jiang J.F."/>
            <person name="Wang Q."/>
            <person name="Zhang B."/>
            <person name="Ji P."/>
            <person name="Bell-Sakyi L."/>
            <person name="Cui X.M."/>
            <person name="Yuan T.T."/>
            <person name="Jiang B.G."/>
            <person name="Yang W.F."/>
            <person name="Lam T.T."/>
            <person name="Chang Q.C."/>
            <person name="Ding S.J."/>
            <person name="Wang X.J."/>
            <person name="Zhu J.G."/>
            <person name="Ruan X.D."/>
            <person name="Zhao L."/>
            <person name="Wei J.T."/>
            <person name="Ye R.Z."/>
            <person name="Que T.C."/>
            <person name="Du C.H."/>
            <person name="Zhou Y.H."/>
            <person name="Cheng J.X."/>
            <person name="Dai P.F."/>
            <person name="Guo W.B."/>
            <person name="Han X.H."/>
            <person name="Huang E.J."/>
            <person name="Li L.F."/>
            <person name="Wei W."/>
            <person name="Gao Y.C."/>
            <person name="Liu J.Z."/>
            <person name="Shao H.Z."/>
            <person name="Wang X."/>
            <person name="Wang C.C."/>
            <person name="Yang T.C."/>
            <person name="Huo Q.B."/>
            <person name="Li W."/>
            <person name="Chen H.Y."/>
            <person name="Chen S.E."/>
            <person name="Zhou L.G."/>
            <person name="Ni X.B."/>
            <person name="Tian J.H."/>
            <person name="Sheng Y."/>
            <person name="Liu T."/>
            <person name="Pan Y.S."/>
            <person name="Xia L.Y."/>
            <person name="Li J."/>
            <person name="Zhao F."/>
            <person name="Cao W.C."/>
        </authorList>
    </citation>
    <scope>NUCLEOTIDE SEQUENCE</scope>
    <source>
        <strain evidence="1">Rmic-2018</strain>
    </source>
</reference>
<dbReference type="EMBL" id="JABSTU010000008">
    <property type="protein sequence ID" value="KAH8023810.1"/>
    <property type="molecule type" value="Genomic_DNA"/>
</dbReference>
<dbReference type="Proteomes" id="UP000821866">
    <property type="component" value="Chromosome 6"/>
</dbReference>
<organism evidence="1 2">
    <name type="scientific">Rhipicephalus microplus</name>
    <name type="common">Cattle tick</name>
    <name type="synonym">Boophilus microplus</name>
    <dbReference type="NCBI Taxonomy" id="6941"/>
    <lineage>
        <taxon>Eukaryota</taxon>
        <taxon>Metazoa</taxon>
        <taxon>Ecdysozoa</taxon>
        <taxon>Arthropoda</taxon>
        <taxon>Chelicerata</taxon>
        <taxon>Arachnida</taxon>
        <taxon>Acari</taxon>
        <taxon>Parasitiformes</taxon>
        <taxon>Ixodida</taxon>
        <taxon>Ixodoidea</taxon>
        <taxon>Ixodidae</taxon>
        <taxon>Rhipicephalinae</taxon>
        <taxon>Rhipicephalus</taxon>
        <taxon>Boophilus</taxon>
    </lineage>
</organism>
<gene>
    <name evidence="1" type="ORF">HPB51_018029</name>
</gene>
<keyword evidence="2" id="KW-1185">Reference proteome</keyword>
<proteinExistence type="predicted"/>
<evidence type="ECO:0000313" key="1">
    <source>
        <dbReference type="EMBL" id="KAH8023810.1"/>
    </source>
</evidence>
<reference evidence="1" key="2">
    <citation type="submission" date="2021-09" db="EMBL/GenBank/DDBJ databases">
        <authorList>
            <person name="Jia N."/>
            <person name="Wang J."/>
            <person name="Shi W."/>
            <person name="Du L."/>
            <person name="Sun Y."/>
            <person name="Zhan W."/>
            <person name="Jiang J."/>
            <person name="Wang Q."/>
            <person name="Zhang B."/>
            <person name="Ji P."/>
            <person name="Sakyi L.B."/>
            <person name="Cui X."/>
            <person name="Yuan T."/>
            <person name="Jiang B."/>
            <person name="Yang W."/>
            <person name="Lam T.T.-Y."/>
            <person name="Chang Q."/>
            <person name="Ding S."/>
            <person name="Wang X."/>
            <person name="Zhu J."/>
            <person name="Ruan X."/>
            <person name="Zhao L."/>
            <person name="Wei J."/>
            <person name="Que T."/>
            <person name="Du C."/>
            <person name="Cheng J."/>
            <person name="Dai P."/>
            <person name="Han X."/>
            <person name="Huang E."/>
            <person name="Gao Y."/>
            <person name="Liu J."/>
            <person name="Shao H."/>
            <person name="Ye R."/>
            <person name="Li L."/>
            <person name="Wei W."/>
            <person name="Wang X."/>
            <person name="Wang C."/>
            <person name="Huo Q."/>
            <person name="Li W."/>
            <person name="Guo W."/>
            <person name="Chen H."/>
            <person name="Chen S."/>
            <person name="Zhou L."/>
            <person name="Zhou L."/>
            <person name="Ni X."/>
            <person name="Tian J."/>
            <person name="Zhou Y."/>
            <person name="Sheng Y."/>
            <person name="Liu T."/>
            <person name="Pan Y."/>
            <person name="Xia L."/>
            <person name="Li J."/>
            <person name="Zhao F."/>
            <person name="Cao W."/>
        </authorList>
    </citation>
    <scope>NUCLEOTIDE SEQUENCE</scope>
    <source>
        <strain evidence="1">Rmic-2018</strain>
        <tissue evidence="1">Larvae</tissue>
    </source>
</reference>
<comment type="caution">
    <text evidence="1">The sequence shown here is derived from an EMBL/GenBank/DDBJ whole genome shotgun (WGS) entry which is preliminary data.</text>
</comment>
<accession>A0A9J6DPM0</accession>
<evidence type="ECO:0000313" key="2">
    <source>
        <dbReference type="Proteomes" id="UP000821866"/>
    </source>
</evidence>
<name>A0A9J6DPM0_RHIMP</name>
<protein>
    <submittedName>
        <fullName evidence="1">Uncharacterized protein</fullName>
    </submittedName>
</protein>